<organism evidence="1 2">
    <name type="scientific">Leptospira borgpetersenii serovar Pomona str. 200901868</name>
    <dbReference type="NCBI Taxonomy" id="1192866"/>
    <lineage>
        <taxon>Bacteria</taxon>
        <taxon>Pseudomonadati</taxon>
        <taxon>Spirochaetota</taxon>
        <taxon>Spirochaetia</taxon>
        <taxon>Leptospirales</taxon>
        <taxon>Leptospiraceae</taxon>
        <taxon>Leptospira</taxon>
    </lineage>
</organism>
<dbReference type="EMBL" id="AKWF02000118">
    <property type="protein sequence ID" value="EMO60712.1"/>
    <property type="molecule type" value="Genomic_DNA"/>
</dbReference>
<sequence length="128" mass="14586">MRLTIIKFSSYDNAELNSMKKPIWTVLKTVPGYFFVESQTESHNEGGERQGYDASAEVIFDELKSIENSLDQYCRILNQAIPDGPVSEEVAAQAWLIEKFIPINKKGDFWIVSFGLNQSEKGNRVHLK</sequence>
<evidence type="ECO:0000313" key="2">
    <source>
        <dbReference type="Proteomes" id="UP000012159"/>
    </source>
</evidence>
<reference evidence="1 2" key="1">
    <citation type="submission" date="2013-01" db="EMBL/GenBank/DDBJ databases">
        <authorList>
            <person name="Harkins D.M."/>
            <person name="Durkin A.S."/>
            <person name="Brinkac L.M."/>
            <person name="Haft D.H."/>
            <person name="Selengut J.D."/>
            <person name="Sanka R."/>
            <person name="DePew J."/>
            <person name="Purushe J."/>
            <person name="Picardeau M."/>
            <person name="Werts C."/>
            <person name="Goarant C."/>
            <person name="Vinetz J.M."/>
            <person name="Sutton G.G."/>
            <person name="Nierman W.C."/>
            <person name="Fouts D.E."/>
        </authorList>
    </citation>
    <scope>NUCLEOTIDE SEQUENCE [LARGE SCALE GENOMIC DNA]</scope>
    <source>
        <strain evidence="1 2">200901868</strain>
    </source>
</reference>
<gene>
    <name evidence="1" type="ORF">LEP1GSC133_4452</name>
</gene>
<accession>M6VT76</accession>
<dbReference type="AlphaFoldDB" id="M6VT76"/>
<dbReference type="STRING" id="1192866.LEP1GSC133_4452"/>
<name>M6VT76_LEPBO</name>
<proteinExistence type="predicted"/>
<dbReference type="Proteomes" id="UP000012159">
    <property type="component" value="Unassembled WGS sequence"/>
</dbReference>
<evidence type="ECO:0000313" key="1">
    <source>
        <dbReference type="EMBL" id="EMO60712.1"/>
    </source>
</evidence>
<protein>
    <submittedName>
        <fullName evidence="1">Uncharacterized protein</fullName>
    </submittedName>
</protein>
<comment type="caution">
    <text evidence="1">The sequence shown here is derived from an EMBL/GenBank/DDBJ whole genome shotgun (WGS) entry which is preliminary data.</text>
</comment>